<name>A0ABU2ME44_9ACTN</name>
<evidence type="ECO:0000256" key="1">
    <source>
        <dbReference type="ARBA" id="ARBA00023015"/>
    </source>
</evidence>
<dbReference type="InterPro" id="IPR012318">
    <property type="entry name" value="HTH_CRP"/>
</dbReference>
<evidence type="ECO:0000256" key="4">
    <source>
        <dbReference type="SAM" id="MobiDB-lite"/>
    </source>
</evidence>
<dbReference type="SUPFAM" id="SSF51206">
    <property type="entry name" value="cAMP-binding domain-like"/>
    <property type="match status" value="1"/>
</dbReference>
<dbReference type="CDD" id="cd00038">
    <property type="entry name" value="CAP_ED"/>
    <property type="match status" value="1"/>
</dbReference>
<dbReference type="PROSITE" id="PS00889">
    <property type="entry name" value="CNMP_BINDING_2"/>
    <property type="match status" value="1"/>
</dbReference>
<feature type="region of interest" description="Disordered" evidence="4">
    <location>
        <begin position="218"/>
        <end position="243"/>
    </location>
</feature>
<dbReference type="InterPro" id="IPR036390">
    <property type="entry name" value="WH_DNA-bd_sf"/>
</dbReference>
<dbReference type="RefSeq" id="WP_311513097.1">
    <property type="nucleotide sequence ID" value="NZ_JAVREP010000013.1"/>
</dbReference>
<feature type="domain" description="HTH crp-type" evidence="6">
    <location>
        <begin position="140"/>
        <end position="211"/>
    </location>
</feature>
<comment type="caution">
    <text evidence="7">The sequence shown here is derived from an EMBL/GenBank/DDBJ whole genome shotgun (WGS) entry which is preliminary data.</text>
</comment>
<dbReference type="PANTHER" id="PTHR24567">
    <property type="entry name" value="CRP FAMILY TRANSCRIPTIONAL REGULATORY PROTEIN"/>
    <property type="match status" value="1"/>
</dbReference>
<dbReference type="Gene3D" id="1.10.10.10">
    <property type="entry name" value="Winged helix-like DNA-binding domain superfamily/Winged helix DNA-binding domain"/>
    <property type="match status" value="1"/>
</dbReference>
<dbReference type="EMBL" id="JAVREP010000013">
    <property type="protein sequence ID" value="MDT0330551.1"/>
    <property type="molecule type" value="Genomic_DNA"/>
</dbReference>
<organism evidence="7 8">
    <name type="scientific">Nocardiopsis lambiniae</name>
    <dbReference type="NCBI Taxonomy" id="3075539"/>
    <lineage>
        <taxon>Bacteria</taxon>
        <taxon>Bacillati</taxon>
        <taxon>Actinomycetota</taxon>
        <taxon>Actinomycetes</taxon>
        <taxon>Streptosporangiales</taxon>
        <taxon>Nocardiopsidaceae</taxon>
        <taxon>Nocardiopsis</taxon>
    </lineage>
</organism>
<dbReference type="InterPro" id="IPR050397">
    <property type="entry name" value="Env_Response_Regulators"/>
</dbReference>
<evidence type="ECO:0000259" key="6">
    <source>
        <dbReference type="PROSITE" id="PS51063"/>
    </source>
</evidence>
<proteinExistence type="predicted"/>
<sequence>MSRQGLGGLLEDDQWDALVRSGSVRVHRASEPIMGQGERDDTVHVLQGGDVKISVLLRDGTEALMAMRGPGEVLGEMSVLSGLPRTATVRAARGSCTTYVIAGDRFRTLVRNMGLERLLWEHIVRRQQESESLRTEMAKLTSRERLAETMLRLAGPSGGAGRGPIELHLTQRELGEAVGRSLSWVQGELRRLREAGVVSTDRGSLVIHGAERLRRALSDGDVGVSTESGTHPGRTSLRMHSSG</sequence>
<dbReference type="PANTHER" id="PTHR24567:SF68">
    <property type="entry name" value="DNA-BINDING TRANSCRIPTIONAL DUAL REGULATOR CRP"/>
    <property type="match status" value="1"/>
</dbReference>
<dbReference type="PROSITE" id="PS50042">
    <property type="entry name" value="CNMP_BINDING_3"/>
    <property type="match status" value="1"/>
</dbReference>
<dbReference type="InterPro" id="IPR014710">
    <property type="entry name" value="RmlC-like_jellyroll"/>
</dbReference>
<keyword evidence="8" id="KW-1185">Reference proteome</keyword>
<keyword evidence="3" id="KW-0804">Transcription</keyword>
<evidence type="ECO:0000259" key="5">
    <source>
        <dbReference type="PROSITE" id="PS50042"/>
    </source>
</evidence>
<dbReference type="SMART" id="SM00100">
    <property type="entry name" value="cNMP"/>
    <property type="match status" value="1"/>
</dbReference>
<reference evidence="8" key="1">
    <citation type="submission" date="2023-07" db="EMBL/GenBank/DDBJ databases">
        <title>30 novel species of actinomycetes from the DSMZ collection.</title>
        <authorList>
            <person name="Nouioui I."/>
        </authorList>
    </citation>
    <scope>NUCLEOTIDE SEQUENCE [LARGE SCALE GENOMIC DNA]</scope>
    <source>
        <strain evidence="8">DSM 44743</strain>
    </source>
</reference>
<dbReference type="Gene3D" id="2.60.120.10">
    <property type="entry name" value="Jelly Rolls"/>
    <property type="match status" value="1"/>
</dbReference>
<feature type="domain" description="Cyclic nucleotide-binding" evidence="5">
    <location>
        <begin position="6"/>
        <end position="110"/>
    </location>
</feature>
<gene>
    <name evidence="7" type="ORF">RM479_19220</name>
</gene>
<evidence type="ECO:0000313" key="8">
    <source>
        <dbReference type="Proteomes" id="UP001183390"/>
    </source>
</evidence>
<evidence type="ECO:0000256" key="2">
    <source>
        <dbReference type="ARBA" id="ARBA00023125"/>
    </source>
</evidence>
<dbReference type="InterPro" id="IPR018488">
    <property type="entry name" value="cNMP-bd_CS"/>
</dbReference>
<dbReference type="PROSITE" id="PS51063">
    <property type="entry name" value="HTH_CRP_2"/>
    <property type="match status" value="1"/>
</dbReference>
<dbReference type="SUPFAM" id="SSF46785">
    <property type="entry name" value="Winged helix' DNA-binding domain"/>
    <property type="match status" value="1"/>
</dbReference>
<dbReference type="InterPro" id="IPR018490">
    <property type="entry name" value="cNMP-bd_dom_sf"/>
</dbReference>
<evidence type="ECO:0000313" key="7">
    <source>
        <dbReference type="EMBL" id="MDT0330551.1"/>
    </source>
</evidence>
<dbReference type="Pfam" id="PF13545">
    <property type="entry name" value="HTH_Crp_2"/>
    <property type="match status" value="1"/>
</dbReference>
<dbReference type="Proteomes" id="UP001183390">
    <property type="component" value="Unassembled WGS sequence"/>
</dbReference>
<evidence type="ECO:0000256" key="3">
    <source>
        <dbReference type="ARBA" id="ARBA00023163"/>
    </source>
</evidence>
<dbReference type="InterPro" id="IPR036388">
    <property type="entry name" value="WH-like_DNA-bd_sf"/>
</dbReference>
<accession>A0ABU2ME44</accession>
<dbReference type="Pfam" id="PF00027">
    <property type="entry name" value="cNMP_binding"/>
    <property type="match status" value="1"/>
</dbReference>
<dbReference type="InterPro" id="IPR000595">
    <property type="entry name" value="cNMP-bd_dom"/>
</dbReference>
<keyword evidence="1" id="KW-0805">Transcription regulation</keyword>
<protein>
    <submittedName>
        <fullName evidence="7">Crp/Fnr family transcriptional regulator</fullName>
    </submittedName>
</protein>
<keyword evidence="2" id="KW-0238">DNA-binding</keyword>